<evidence type="ECO:0000313" key="1">
    <source>
        <dbReference type="EMBL" id="SYX86688.1"/>
    </source>
</evidence>
<reference evidence="2" key="1">
    <citation type="submission" date="2018-08" db="EMBL/GenBank/DDBJ databases">
        <authorList>
            <person name="Chevrot R."/>
        </authorList>
    </citation>
    <scope>NUCLEOTIDE SEQUENCE [LARGE SCALE GENOMIC DNA]</scope>
</reference>
<dbReference type="EMBL" id="LS992241">
    <property type="protein sequence ID" value="SYX86688.1"/>
    <property type="molecule type" value="Genomic_DNA"/>
</dbReference>
<sequence>MPKNVRYTGFLILIFAILIGCEAAMKPEQEQAAVQQAMATGTEYFKNKYHLESEWTEHQFQPESASSHIALYGHVKDNPGDKIYILINYKTFEVISSVHPKEEITDKK</sequence>
<evidence type="ECO:0008006" key="3">
    <source>
        <dbReference type="Google" id="ProtNLM"/>
    </source>
</evidence>
<protein>
    <recommendedName>
        <fullName evidence="3">Lipoprotein</fullName>
    </recommendedName>
</protein>
<accession>A0A383RI37</accession>
<dbReference type="Proteomes" id="UP000304148">
    <property type="component" value="Chromosome"/>
</dbReference>
<dbReference type="PROSITE" id="PS51257">
    <property type="entry name" value="PROKAR_LIPOPROTEIN"/>
    <property type="match status" value="1"/>
</dbReference>
<name>A0A383RI37_PAEAL</name>
<dbReference type="AlphaFoldDB" id="A0A383RI37"/>
<dbReference type="RefSeq" id="WP_138188542.1">
    <property type="nucleotide sequence ID" value="NZ_LS992241.1"/>
</dbReference>
<evidence type="ECO:0000313" key="2">
    <source>
        <dbReference type="Proteomes" id="UP000304148"/>
    </source>
</evidence>
<gene>
    <name evidence="1" type="ORF">PBLR_15114</name>
</gene>
<organism evidence="1 2">
    <name type="scientific">Paenibacillus alvei</name>
    <name type="common">Bacillus alvei</name>
    <dbReference type="NCBI Taxonomy" id="44250"/>
    <lineage>
        <taxon>Bacteria</taxon>
        <taxon>Bacillati</taxon>
        <taxon>Bacillota</taxon>
        <taxon>Bacilli</taxon>
        <taxon>Bacillales</taxon>
        <taxon>Paenibacillaceae</taxon>
        <taxon>Paenibacillus</taxon>
    </lineage>
</organism>
<proteinExistence type="predicted"/>